<dbReference type="Gene3D" id="1.25.40.10">
    <property type="entry name" value="Tetratricopeptide repeat domain"/>
    <property type="match status" value="1"/>
</dbReference>
<comment type="caution">
    <text evidence="6">The sequence shown here is derived from an EMBL/GenBank/DDBJ whole genome shotgun (WGS) entry which is preliminary data.</text>
</comment>
<dbReference type="Proteomes" id="UP001190700">
    <property type="component" value="Unassembled WGS sequence"/>
</dbReference>
<reference evidence="6 7" key="1">
    <citation type="journal article" date="2015" name="Genome Biol. Evol.">
        <title>Comparative Genomics of a Bacterivorous Green Alga Reveals Evolutionary Causalities and Consequences of Phago-Mixotrophic Mode of Nutrition.</title>
        <authorList>
            <person name="Burns J.A."/>
            <person name="Paasch A."/>
            <person name="Narechania A."/>
            <person name="Kim E."/>
        </authorList>
    </citation>
    <scope>NUCLEOTIDE SEQUENCE [LARGE SCALE GENOMIC DNA]</scope>
    <source>
        <strain evidence="6 7">PLY_AMNH</strain>
    </source>
</reference>
<dbReference type="PROSITE" id="PS50293">
    <property type="entry name" value="TPR_REGION"/>
    <property type="match status" value="1"/>
</dbReference>
<evidence type="ECO:0000256" key="4">
    <source>
        <dbReference type="SAM" id="Coils"/>
    </source>
</evidence>
<protein>
    <recommendedName>
        <fullName evidence="8">Ycf37</fullName>
    </recommendedName>
</protein>
<dbReference type="AlphaFoldDB" id="A0AAE0CAH7"/>
<keyword evidence="5" id="KW-0472">Membrane</keyword>
<evidence type="ECO:0000256" key="5">
    <source>
        <dbReference type="SAM" id="Phobius"/>
    </source>
</evidence>
<evidence type="ECO:0000313" key="7">
    <source>
        <dbReference type="Proteomes" id="UP001190700"/>
    </source>
</evidence>
<keyword evidence="1" id="KW-0677">Repeat</keyword>
<keyword evidence="5" id="KW-0812">Transmembrane</keyword>
<keyword evidence="7" id="KW-1185">Reference proteome</keyword>
<dbReference type="PANTHER" id="PTHR44858:SF1">
    <property type="entry name" value="UDP-N-ACETYLGLUCOSAMINE--PEPTIDE N-ACETYLGLUCOSAMINYLTRANSFERASE SPINDLY-RELATED"/>
    <property type="match status" value="1"/>
</dbReference>
<feature type="coiled-coil region" evidence="4">
    <location>
        <begin position="246"/>
        <end position="293"/>
    </location>
</feature>
<keyword evidence="2 3" id="KW-0802">TPR repeat</keyword>
<dbReference type="Pfam" id="PF13432">
    <property type="entry name" value="TPR_16"/>
    <property type="match status" value="1"/>
</dbReference>
<dbReference type="InterPro" id="IPR050498">
    <property type="entry name" value="Ycf3"/>
</dbReference>
<accession>A0AAE0CAH7</accession>
<organism evidence="6 7">
    <name type="scientific">Cymbomonas tetramitiformis</name>
    <dbReference type="NCBI Taxonomy" id="36881"/>
    <lineage>
        <taxon>Eukaryota</taxon>
        <taxon>Viridiplantae</taxon>
        <taxon>Chlorophyta</taxon>
        <taxon>Pyramimonadophyceae</taxon>
        <taxon>Pyramimonadales</taxon>
        <taxon>Pyramimonadaceae</taxon>
        <taxon>Cymbomonas</taxon>
    </lineage>
</organism>
<evidence type="ECO:0008006" key="8">
    <source>
        <dbReference type="Google" id="ProtNLM"/>
    </source>
</evidence>
<dbReference type="EMBL" id="LGRX02026438">
    <property type="protein sequence ID" value="KAK3250874.1"/>
    <property type="molecule type" value="Genomic_DNA"/>
</dbReference>
<dbReference type="SMART" id="SM00028">
    <property type="entry name" value="TPR"/>
    <property type="match status" value="3"/>
</dbReference>
<feature type="repeat" description="TPR" evidence="3">
    <location>
        <begin position="206"/>
        <end position="239"/>
    </location>
</feature>
<dbReference type="PROSITE" id="PS50005">
    <property type="entry name" value="TPR"/>
    <property type="match status" value="2"/>
</dbReference>
<feature type="repeat" description="TPR" evidence="3">
    <location>
        <begin position="240"/>
        <end position="273"/>
    </location>
</feature>
<dbReference type="PANTHER" id="PTHR44858">
    <property type="entry name" value="TETRATRICOPEPTIDE REPEAT PROTEIN 6"/>
    <property type="match status" value="1"/>
</dbReference>
<evidence type="ECO:0000256" key="2">
    <source>
        <dbReference type="ARBA" id="ARBA00022803"/>
    </source>
</evidence>
<dbReference type="InterPro" id="IPR019734">
    <property type="entry name" value="TPR_rpt"/>
</dbReference>
<keyword evidence="4" id="KW-0175">Coiled coil</keyword>
<dbReference type="InterPro" id="IPR011990">
    <property type="entry name" value="TPR-like_helical_dom_sf"/>
</dbReference>
<sequence length="293" mass="32211">MASLTCSHVIGFQRPLSLPSRIQKRARGSAPSANASTRVVCALPRGALETKSLPQRSGAFAVAAKVFESVEKDVVVDNGLTQELPLAQITAACVLALMSSAPGAYATEEIGQLAFGLDSGVQLLYLSLILLFLFGATFFVVRQVLVRRELETTAKDLGEKVRSGSANSEEYFEMGVVMLRKKAYTQAITNLERSLKNWDGEPEEKAQAFNALGYAFYQQEKYAKAVEEYSKAVELQPGYVTAWNNLGDACEKNKNMEQALQAYEEALVYAPDNKIAKERGDALRARLQRLNRL</sequence>
<evidence type="ECO:0000256" key="3">
    <source>
        <dbReference type="PROSITE-ProRule" id="PRU00339"/>
    </source>
</evidence>
<gene>
    <name evidence="6" type="ORF">CYMTET_39769</name>
</gene>
<keyword evidence="5" id="KW-1133">Transmembrane helix</keyword>
<evidence type="ECO:0000256" key="1">
    <source>
        <dbReference type="ARBA" id="ARBA00022737"/>
    </source>
</evidence>
<name>A0AAE0CAH7_9CHLO</name>
<dbReference type="GO" id="GO:0046813">
    <property type="term" value="P:receptor-mediated virion attachment to host cell"/>
    <property type="evidence" value="ECO:0007669"/>
    <property type="project" value="TreeGrafter"/>
</dbReference>
<feature type="transmembrane region" description="Helical" evidence="5">
    <location>
        <begin position="123"/>
        <end position="141"/>
    </location>
</feature>
<evidence type="ECO:0000313" key="6">
    <source>
        <dbReference type="EMBL" id="KAK3250874.1"/>
    </source>
</evidence>
<proteinExistence type="predicted"/>
<dbReference type="SUPFAM" id="SSF48452">
    <property type="entry name" value="TPR-like"/>
    <property type="match status" value="1"/>
</dbReference>